<keyword evidence="2" id="KW-0732">Signal</keyword>
<protein>
    <submittedName>
        <fullName evidence="3">Carboxypeptidase C (Cathepsin A)</fullName>
    </submittedName>
</protein>
<keyword evidence="3" id="KW-0645">Protease</keyword>
<feature type="compositionally biased region" description="Basic and acidic residues" evidence="1">
    <location>
        <begin position="102"/>
        <end position="114"/>
    </location>
</feature>
<feature type="chain" id="PRO_5030997356" evidence="2">
    <location>
        <begin position="23"/>
        <end position="559"/>
    </location>
</feature>
<evidence type="ECO:0000313" key="4">
    <source>
        <dbReference type="Proteomes" id="UP000534186"/>
    </source>
</evidence>
<gene>
    <name evidence="3" type="ORF">HDF12_000467</name>
</gene>
<dbReference type="GO" id="GO:0006508">
    <property type="term" value="P:proteolysis"/>
    <property type="evidence" value="ECO:0007669"/>
    <property type="project" value="InterPro"/>
</dbReference>
<accession>A0A7Y9NJ49</accession>
<feature type="region of interest" description="Disordered" evidence="1">
    <location>
        <begin position="91"/>
        <end position="115"/>
    </location>
</feature>
<feature type="signal peptide" evidence="2">
    <location>
        <begin position="1"/>
        <end position="22"/>
    </location>
</feature>
<dbReference type="GO" id="GO:0004185">
    <property type="term" value="F:serine-type carboxypeptidase activity"/>
    <property type="evidence" value="ECO:0007669"/>
    <property type="project" value="InterPro"/>
</dbReference>
<feature type="compositionally biased region" description="Basic and acidic residues" evidence="1">
    <location>
        <begin position="28"/>
        <end position="40"/>
    </location>
</feature>
<dbReference type="EMBL" id="JACCCV010000001">
    <property type="protein sequence ID" value="NYF50102.1"/>
    <property type="molecule type" value="Genomic_DNA"/>
</dbReference>
<comment type="caution">
    <text evidence="3">The sequence shown here is derived from an EMBL/GenBank/DDBJ whole genome shotgun (WGS) entry which is preliminary data.</text>
</comment>
<dbReference type="AlphaFoldDB" id="A0A7Y9NJ49"/>
<reference evidence="3 4" key="1">
    <citation type="submission" date="2020-07" db="EMBL/GenBank/DDBJ databases">
        <title>Genomic Encyclopedia of Type Strains, Phase IV (KMG-V): Genome sequencing to study the core and pangenomes of soil and plant-associated prokaryotes.</title>
        <authorList>
            <person name="Whitman W."/>
        </authorList>
    </citation>
    <scope>NUCLEOTIDE SEQUENCE [LARGE SCALE GENOMIC DNA]</scope>
    <source>
        <strain evidence="3 4">M8UP30</strain>
    </source>
</reference>
<dbReference type="InterPro" id="IPR001563">
    <property type="entry name" value="Peptidase_S10"/>
</dbReference>
<name>A0A7Y9NJ49_9BACT</name>
<keyword evidence="3" id="KW-0378">Hydrolase</keyword>
<dbReference type="Proteomes" id="UP000534186">
    <property type="component" value="Unassembled WGS sequence"/>
</dbReference>
<organism evidence="3 4">
    <name type="scientific">Tunturiibacter lichenicola</name>
    <dbReference type="NCBI Taxonomy" id="2051959"/>
    <lineage>
        <taxon>Bacteria</taxon>
        <taxon>Pseudomonadati</taxon>
        <taxon>Acidobacteriota</taxon>
        <taxon>Terriglobia</taxon>
        <taxon>Terriglobales</taxon>
        <taxon>Acidobacteriaceae</taxon>
        <taxon>Tunturiibacter</taxon>
    </lineage>
</organism>
<proteinExistence type="predicted"/>
<dbReference type="SUPFAM" id="SSF53474">
    <property type="entry name" value="alpha/beta-Hydrolases"/>
    <property type="match status" value="1"/>
</dbReference>
<feature type="region of interest" description="Disordered" evidence="1">
    <location>
        <begin position="24"/>
        <end position="63"/>
    </location>
</feature>
<sequence length="559" mass="61211">MSRKLVRIGVSCGVLLASAAVAMGAGPQEKKESDKKKEQKLVVTGTSVVEPAEPPSDSTTDGSVTVAGQAIAYRAVAGTLTVGSSDSQDAMLGLDGKMLPDTGEKTPDPEKPDEAPATARMFYVAYFKKDAPVGRPVTFLYNGGPGSATMWLHMGSFGPRRVVTTDAQHDEGAPYKIVNNEYSLLDVSDVVFIDAPGTGFSRIMGKDKEKAFWGVDQDAHAFDRFIRRFLTKYNRWNSPKYLFGESYGTPRSAVLSAALQNVDLNGIVLLSQILSFDNSIDGPKWNPGVDQAYALGLPTFAASAFYHHKLPTQPAALEPFLAEVEQYAIGDYMSALLQGAELPETRKQAVAEKLHQYTGLPVTYLMRANLRVTGAAFSKQLQLDDETTTGRLDTRYKGPDIDPLSADAEYDPQSNAISSAYTAALNQYMRTELKYGENQTYKPGAYGDPDFTWDLRHQAPGGPPANFQEGGTNVMPDLAYTMKSNPKMKVMLAGGYFDLATPYFEGKFEMHHLQIPQKLQANISYHYYQSGHMVYVNEDVLKQFHADVAAFIRGTEDGK</sequence>
<evidence type="ECO:0000313" key="3">
    <source>
        <dbReference type="EMBL" id="NYF50102.1"/>
    </source>
</evidence>
<evidence type="ECO:0000256" key="2">
    <source>
        <dbReference type="SAM" id="SignalP"/>
    </source>
</evidence>
<dbReference type="Pfam" id="PF00450">
    <property type="entry name" value="Peptidase_S10"/>
    <property type="match status" value="1"/>
</dbReference>
<keyword evidence="3" id="KW-0121">Carboxypeptidase</keyword>
<dbReference type="InterPro" id="IPR029058">
    <property type="entry name" value="AB_hydrolase_fold"/>
</dbReference>
<dbReference type="Gene3D" id="3.40.50.1820">
    <property type="entry name" value="alpha/beta hydrolase"/>
    <property type="match status" value="1"/>
</dbReference>
<evidence type="ECO:0000256" key="1">
    <source>
        <dbReference type="SAM" id="MobiDB-lite"/>
    </source>
</evidence>